<dbReference type="RefSeq" id="WP_372388508.1">
    <property type="nucleotide sequence ID" value="NZ_JBGNYA010000001.1"/>
</dbReference>
<dbReference type="EMBL" id="JBGNYA010000001">
    <property type="protein sequence ID" value="MFA1610756.1"/>
    <property type="molecule type" value="Genomic_DNA"/>
</dbReference>
<proteinExistence type="predicted"/>
<evidence type="ECO:0000256" key="1">
    <source>
        <dbReference type="SAM" id="MobiDB-lite"/>
    </source>
</evidence>
<evidence type="ECO:0000313" key="2">
    <source>
        <dbReference type="EMBL" id="MFA1610756.1"/>
    </source>
</evidence>
<protein>
    <submittedName>
        <fullName evidence="2">Uncharacterized protein</fullName>
    </submittedName>
</protein>
<sequence>MVEFPWSRGAADGSSGGDEDHPEALVACAFQDGTLAVYADRVVIERVDRSRFDDKTIPMGEIEGVDLENGITIGYLQIEQTGVPVDSGGLFSDPVNENTLHFGRGSRDCASEARTEILAHAEG</sequence>
<dbReference type="AlphaFoldDB" id="A0ABD5MHE7"/>
<feature type="region of interest" description="Disordered" evidence="1">
    <location>
        <begin position="1"/>
        <end position="21"/>
    </location>
</feature>
<organism evidence="2 3">
    <name type="scientific">Halobellus rubicundus</name>
    <dbReference type="NCBI Taxonomy" id="2996466"/>
    <lineage>
        <taxon>Archaea</taxon>
        <taxon>Methanobacteriati</taxon>
        <taxon>Methanobacteriota</taxon>
        <taxon>Stenosarchaea group</taxon>
        <taxon>Halobacteria</taxon>
        <taxon>Halobacteriales</taxon>
        <taxon>Haloferacaceae</taxon>
        <taxon>Halobellus</taxon>
    </lineage>
</organism>
<evidence type="ECO:0000313" key="3">
    <source>
        <dbReference type="Proteomes" id="UP001570511"/>
    </source>
</evidence>
<name>A0ABD5MHE7_9EURY</name>
<keyword evidence="3" id="KW-1185">Reference proteome</keyword>
<dbReference type="Proteomes" id="UP001570511">
    <property type="component" value="Unassembled WGS sequence"/>
</dbReference>
<reference evidence="2 3" key="1">
    <citation type="submission" date="2024-08" db="EMBL/GenBank/DDBJ databases">
        <title>Halobellus sp. MBLA0158 whole genome sequence.</title>
        <authorList>
            <person name="Hwang C.Y."/>
            <person name="Cho E.-S."/>
            <person name="Seo M.-J."/>
        </authorList>
    </citation>
    <scope>NUCLEOTIDE SEQUENCE [LARGE SCALE GENOMIC DNA]</scope>
    <source>
        <strain evidence="2 3">MBLA0158</strain>
    </source>
</reference>
<accession>A0ABD5MHE7</accession>
<comment type="caution">
    <text evidence="2">The sequence shown here is derived from an EMBL/GenBank/DDBJ whole genome shotgun (WGS) entry which is preliminary data.</text>
</comment>
<gene>
    <name evidence="2" type="ORF">OS889_07015</name>
</gene>